<evidence type="ECO:0000313" key="3">
    <source>
        <dbReference type="EMBL" id="ASU77778.1"/>
    </source>
</evidence>
<sequence>MLRRIMSNTPGVTTVRHKRKQFALTVRRNHSGLNRRQEHSPGPDGSMLCAMPSESPDFRASDADREKIATLLRQAQQEGRLTLDEFDERVAEAYRARTYGELTPLVDDLPDETGGASAMRPPRSPDSRTGRAALGIMSYAERVGPWHVPPRFATFAFWGGGKIDLRDAYLDATEVEIRCYAVMGGIEVVVSPGTRVEDRCTAIMGGVERDVRGAASHGESKVVITGFAFWGGVYVHSQEPDDGKH</sequence>
<organism evidence="3 4">
    <name type="scientific">Actinopolyspora erythraea</name>
    <dbReference type="NCBI Taxonomy" id="414996"/>
    <lineage>
        <taxon>Bacteria</taxon>
        <taxon>Bacillati</taxon>
        <taxon>Actinomycetota</taxon>
        <taxon>Actinomycetes</taxon>
        <taxon>Actinopolysporales</taxon>
        <taxon>Actinopolysporaceae</taxon>
        <taxon>Actinopolyspora</taxon>
    </lineage>
</organism>
<dbReference type="KEGG" id="aey:CDG81_05005"/>
<feature type="region of interest" description="Disordered" evidence="1">
    <location>
        <begin position="104"/>
        <end position="129"/>
    </location>
</feature>
<dbReference type="PANTHER" id="PTHR40763">
    <property type="entry name" value="MEMBRANE PROTEIN-RELATED"/>
    <property type="match status" value="1"/>
</dbReference>
<accession>A0A223RPH7</accession>
<dbReference type="EMBL" id="CP022752">
    <property type="protein sequence ID" value="ASU77778.1"/>
    <property type="molecule type" value="Genomic_DNA"/>
</dbReference>
<dbReference type="Proteomes" id="UP000215043">
    <property type="component" value="Chromosome"/>
</dbReference>
<protein>
    <submittedName>
        <fullName evidence="3">DUF1707 domain-containing protein</fullName>
    </submittedName>
</protein>
<dbReference type="PANTHER" id="PTHR40763:SF4">
    <property type="entry name" value="DUF1707 DOMAIN-CONTAINING PROTEIN"/>
    <property type="match status" value="1"/>
</dbReference>
<reference evidence="3 4" key="1">
    <citation type="submission" date="2017-08" db="EMBL/GenBank/DDBJ databases">
        <title>The complete genome sequence of moderately halophilic actinomycete Actinopolyspora erythraea YIM 90600, the producer of novel erythromycin, novel actinopolysporins A-C and tubercidin.</title>
        <authorList>
            <person name="Yin M."/>
            <person name="Tang S."/>
        </authorList>
    </citation>
    <scope>NUCLEOTIDE SEQUENCE [LARGE SCALE GENOMIC DNA]</scope>
    <source>
        <strain evidence="3 4">YIM 90600</strain>
    </source>
</reference>
<dbReference type="Pfam" id="PF08044">
    <property type="entry name" value="DUF1707"/>
    <property type="match status" value="1"/>
</dbReference>
<name>A0A223RPH7_9ACTN</name>
<dbReference type="AlphaFoldDB" id="A0A223RPH7"/>
<gene>
    <name evidence="3" type="ORF">CDG81_05005</name>
</gene>
<feature type="region of interest" description="Disordered" evidence="1">
    <location>
        <begin position="28"/>
        <end position="61"/>
    </location>
</feature>
<proteinExistence type="predicted"/>
<evidence type="ECO:0000256" key="1">
    <source>
        <dbReference type="SAM" id="MobiDB-lite"/>
    </source>
</evidence>
<evidence type="ECO:0000313" key="4">
    <source>
        <dbReference type="Proteomes" id="UP000215043"/>
    </source>
</evidence>
<feature type="domain" description="DUF1707" evidence="2">
    <location>
        <begin position="59"/>
        <end position="110"/>
    </location>
</feature>
<dbReference type="InterPro" id="IPR012551">
    <property type="entry name" value="DUF1707_SHOCT-like"/>
</dbReference>
<evidence type="ECO:0000259" key="2">
    <source>
        <dbReference type="Pfam" id="PF08044"/>
    </source>
</evidence>